<evidence type="ECO:0000313" key="3">
    <source>
        <dbReference type="EMBL" id="VFT81058.1"/>
    </source>
</evidence>
<evidence type="ECO:0000256" key="1">
    <source>
        <dbReference type="SAM" id="SignalP"/>
    </source>
</evidence>
<dbReference type="EMBL" id="CAADRA010000822">
    <property type="protein sequence ID" value="VFT81058.1"/>
    <property type="molecule type" value="Genomic_DNA"/>
</dbReference>
<evidence type="ECO:0000313" key="2">
    <source>
        <dbReference type="EMBL" id="KAF0714342.1"/>
    </source>
</evidence>
<organism evidence="3 4">
    <name type="scientific">Aphanomyces stellatus</name>
    <dbReference type="NCBI Taxonomy" id="120398"/>
    <lineage>
        <taxon>Eukaryota</taxon>
        <taxon>Sar</taxon>
        <taxon>Stramenopiles</taxon>
        <taxon>Oomycota</taxon>
        <taxon>Saprolegniomycetes</taxon>
        <taxon>Saprolegniales</taxon>
        <taxon>Verrucalvaceae</taxon>
        <taxon>Aphanomyces</taxon>
    </lineage>
</organism>
<feature type="chain" id="PRO_5036116048" evidence="1">
    <location>
        <begin position="23"/>
        <end position="137"/>
    </location>
</feature>
<protein>
    <submittedName>
        <fullName evidence="3">Aste57867_3919 protein</fullName>
    </submittedName>
</protein>
<sequence length="137" mass="14047">MVSSSTILASSFLVILSATTSASTWSCVNGFTSPMKIAIDGNIECWSDNGHDCAWGANCAALVASNAEPKQPLACGCQTKASWGITGYYDANGNYAPNHWCNLVKIALGANPPNPACTIAPSTIAPTPAPTTTTPAP</sequence>
<dbReference type="AlphaFoldDB" id="A0A485KF03"/>
<name>A0A485KF03_9STRA</name>
<dbReference type="OrthoDB" id="57629at2759"/>
<evidence type="ECO:0000313" key="4">
    <source>
        <dbReference type="Proteomes" id="UP000332933"/>
    </source>
</evidence>
<dbReference type="EMBL" id="VJMH01000822">
    <property type="protein sequence ID" value="KAF0714342.1"/>
    <property type="molecule type" value="Genomic_DNA"/>
</dbReference>
<reference evidence="3 4" key="1">
    <citation type="submission" date="2019-03" db="EMBL/GenBank/DDBJ databases">
        <authorList>
            <person name="Gaulin E."/>
            <person name="Dumas B."/>
        </authorList>
    </citation>
    <scope>NUCLEOTIDE SEQUENCE [LARGE SCALE GENOMIC DNA]</scope>
    <source>
        <strain evidence="3">CBS 568.67</strain>
    </source>
</reference>
<dbReference type="Proteomes" id="UP000332933">
    <property type="component" value="Unassembled WGS sequence"/>
</dbReference>
<keyword evidence="4" id="KW-1185">Reference proteome</keyword>
<accession>A0A485KF03</accession>
<proteinExistence type="predicted"/>
<keyword evidence="1" id="KW-0732">Signal</keyword>
<reference evidence="2" key="2">
    <citation type="submission" date="2019-06" db="EMBL/GenBank/DDBJ databases">
        <title>Genomics analysis of Aphanomyces spp. identifies a new class of oomycete effector associated with host adaptation.</title>
        <authorList>
            <person name="Gaulin E."/>
        </authorList>
    </citation>
    <scope>NUCLEOTIDE SEQUENCE</scope>
    <source>
        <strain evidence="2">CBS 578.67</strain>
    </source>
</reference>
<gene>
    <name evidence="3" type="primary">Aste57867_3919</name>
    <name evidence="2" type="ORF">As57867_003908</name>
    <name evidence="3" type="ORF">ASTE57867_3919</name>
</gene>
<feature type="signal peptide" evidence="1">
    <location>
        <begin position="1"/>
        <end position="22"/>
    </location>
</feature>